<evidence type="ECO:0000313" key="3">
    <source>
        <dbReference type="Proteomes" id="UP000746690"/>
    </source>
</evidence>
<dbReference type="RefSeq" id="WP_169676403.1">
    <property type="nucleotide sequence ID" value="NZ_JABBHF010000012.1"/>
</dbReference>
<accession>A0ABX1S223</accession>
<name>A0ABX1S223_9FLAO</name>
<sequence>MNYFKFGAMLILLISLFGCSDNEQKQYEDNSIFGKWKLVEQYISSGGPQYKVDVENGSEYIFSNKGTFVSNDFLGCKQGEFRFESNTLNLMYDCDKVQDYGGVISYSASFESGLLILVPKTIICTEGCRYIFKKI</sequence>
<dbReference type="PROSITE" id="PS51257">
    <property type="entry name" value="PROKAR_LIPOPROTEIN"/>
    <property type="match status" value="1"/>
</dbReference>
<proteinExistence type="predicted"/>
<feature type="chain" id="PRO_5046718197" description="Lipocalin-like domain-containing protein" evidence="1">
    <location>
        <begin position="21"/>
        <end position="135"/>
    </location>
</feature>
<feature type="signal peptide" evidence="1">
    <location>
        <begin position="1"/>
        <end position="20"/>
    </location>
</feature>
<dbReference type="EMBL" id="JABBHF010000012">
    <property type="protein sequence ID" value="NMH89421.1"/>
    <property type="molecule type" value="Genomic_DNA"/>
</dbReference>
<organism evidence="2 3">
    <name type="scientific">Flavivirga algicola</name>
    <dbReference type="NCBI Taxonomy" id="2729136"/>
    <lineage>
        <taxon>Bacteria</taxon>
        <taxon>Pseudomonadati</taxon>
        <taxon>Bacteroidota</taxon>
        <taxon>Flavobacteriia</taxon>
        <taxon>Flavobacteriales</taxon>
        <taxon>Flavobacteriaceae</taxon>
        <taxon>Flavivirga</taxon>
    </lineage>
</organism>
<reference evidence="2 3" key="1">
    <citation type="submission" date="2020-04" db="EMBL/GenBank/DDBJ databases">
        <title>A Flavivirga sp. nov.</title>
        <authorList>
            <person name="Sun X."/>
        </authorList>
    </citation>
    <scope>NUCLEOTIDE SEQUENCE [LARGE SCALE GENOMIC DNA]</scope>
    <source>
        <strain evidence="2 3">Y03</strain>
    </source>
</reference>
<dbReference type="Proteomes" id="UP000746690">
    <property type="component" value="Unassembled WGS sequence"/>
</dbReference>
<evidence type="ECO:0008006" key="4">
    <source>
        <dbReference type="Google" id="ProtNLM"/>
    </source>
</evidence>
<evidence type="ECO:0000313" key="2">
    <source>
        <dbReference type="EMBL" id="NMH89421.1"/>
    </source>
</evidence>
<keyword evidence="1" id="KW-0732">Signal</keyword>
<gene>
    <name evidence="2" type="ORF">HHX25_18060</name>
</gene>
<keyword evidence="3" id="KW-1185">Reference proteome</keyword>
<comment type="caution">
    <text evidence="2">The sequence shown here is derived from an EMBL/GenBank/DDBJ whole genome shotgun (WGS) entry which is preliminary data.</text>
</comment>
<protein>
    <recommendedName>
        <fullName evidence="4">Lipocalin-like domain-containing protein</fullName>
    </recommendedName>
</protein>
<evidence type="ECO:0000256" key="1">
    <source>
        <dbReference type="SAM" id="SignalP"/>
    </source>
</evidence>